<dbReference type="Pfam" id="PF17963">
    <property type="entry name" value="Big_9"/>
    <property type="match status" value="1"/>
</dbReference>
<feature type="domain" description="SD-repeat containing protein B" evidence="7">
    <location>
        <begin position="1001"/>
        <end position="1115"/>
    </location>
</feature>
<evidence type="ECO:0000256" key="3">
    <source>
        <dbReference type="ARBA" id="ARBA00022729"/>
    </source>
</evidence>
<gene>
    <name evidence="8" type="ORF">EJQ19_00610</name>
</gene>
<dbReference type="InterPro" id="IPR013783">
    <property type="entry name" value="Ig-like_fold"/>
</dbReference>
<dbReference type="Pfam" id="PF01345">
    <property type="entry name" value="DUF11"/>
    <property type="match status" value="2"/>
</dbReference>
<feature type="domain" description="SD-repeat containing protein B" evidence="7">
    <location>
        <begin position="1709"/>
        <end position="1821"/>
    </location>
</feature>
<feature type="domain" description="DUF11" evidence="6">
    <location>
        <begin position="199"/>
        <end position="310"/>
    </location>
</feature>
<protein>
    <submittedName>
        <fullName evidence="8">DUF11 domain-containing protein</fullName>
    </submittedName>
</protein>
<feature type="compositionally biased region" description="Pro residues" evidence="4">
    <location>
        <begin position="1832"/>
        <end position="1846"/>
    </location>
</feature>
<dbReference type="EMBL" id="RXHU01000004">
    <property type="protein sequence ID" value="RTE11681.1"/>
    <property type="molecule type" value="Genomic_DNA"/>
</dbReference>
<dbReference type="Gene3D" id="2.60.40.740">
    <property type="match status" value="1"/>
</dbReference>
<comment type="caution">
    <text evidence="8">The sequence shown here is derived from an EMBL/GenBank/DDBJ whole genome shotgun (WGS) entry which is preliminary data.</text>
</comment>
<keyword evidence="3" id="KW-0732">Signal</keyword>
<feature type="domain" description="SD-repeat containing protein B" evidence="7">
    <location>
        <begin position="1241"/>
        <end position="1354"/>
    </location>
</feature>
<evidence type="ECO:0000256" key="1">
    <source>
        <dbReference type="ARBA" id="ARBA00004613"/>
    </source>
</evidence>
<dbReference type="PANTHER" id="PTHR23303:SF15">
    <property type="entry name" value="COLOSSIN-A"/>
    <property type="match status" value="1"/>
</dbReference>
<evidence type="ECO:0000259" key="6">
    <source>
        <dbReference type="Pfam" id="PF01345"/>
    </source>
</evidence>
<evidence type="ECO:0000259" key="7">
    <source>
        <dbReference type="Pfam" id="PF17210"/>
    </source>
</evidence>
<name>A0A3S0IF89_9BACL</name>
<feature type="compositionally biased region" description="Basic and acidic residues" evidence="4">
    <location>
        <begin position="1076"/>
        <end position="1093"/>
    </location>
</feature>
<dbReference type="InterPro" id="IPR001434">
    <property type="entry name" value="OmcB-like_DUF11"/>
</dbReference>
<keyword evidence="5" id="KW-0472">Membrane</keyword>
<keyword evidence="5" id="KW-1133">Transmembrane helix</keyword>
<keyword evidence="5" id="KW-0812">Transmembrane</keyword>
<dbReference type="OrthoDB" id="2056845at2"/>
<feature type="domain" description="SD-repeat containing protein B" evidence="7">
    <location>
        <begin position="1477"/>
        <end position="1589"/>
    </location>
</feature>
<dbReference type="SUPFAM" id="SSF117074">
    <property type="entry name" value="Hypothetical protein PA1324"/>
    <property type="match status" value="8"/>
</dbReference>
<keyword evidence="2" id="KW-0964">Secreted</keyword>
<dbReference type="GO" id="GO:0005576">
    <property type="term" value="C:extracellular region"/>
    <property type="evidence" value="ECO:0007669"/>
    <property type="project" value="UniProtKB-SubCell"/>
</dbReference>
<sequence>MSTDLGEQCMRRMRRSPSSRRNLLSIGKRVLFLMLAISLSVLPYYNFIVSAAGAVSLTLEKTVDKTTALPGETITYTIKYANPSTTDDAVNMVITDVLPAALDYVGVDTTPDVASVDTSTPGTVKFVMVTPLAAGKTGVLKLKTKFKSGTTQQGDTAQNTATAKADNSTLVSSTAPIVTAQVNGADWSISKSKVSPVVDPILDSNVTYQVNLQGNSALGGTNIQNVRVFDTLPVGAAFVSASAGGVYNSVYGSVYWDLPVLNAGQNVSYNVVLSYPSTTFHVGDTVTNSVYATGTSLTGTALVTNTATATHQLAAATPGIYGINKDSRQNNDEYALGQTVQYKINGFGNQGNVDLDTIAVEDAIPKQIDLTSVSTGSYTNNTNVNVTVQYQLNEVNTWYDWAGGTSLSTSSNQTLDVSALGLGGGQYVSKVRWVFGAVPVGFRIASDIGVNGTLLSVDHASAAVPVGSMITNTATLNAAYGATPLTSNDSVVIKVVDPKPWVVAEKSVVGSASVREGDTVTYKLRVQNHPFATGNLTAPEILDFFPEDKLDNYSVVSVDQTHVTTKDMAPVATQYDKAIGSTTYKAKLWTFASAVLLPGEYIDVTVKGTVKHGAPNGSFGNTMFATTAVTDDYKGTTIDDTTDDRDNNAATHKFVTSTANVYVKFSGSLESVKWVKGELDGVFTKYPANGVTLPGGKAMYQLVVSNTDSNGPISNIVIIDKLPRISDIGVIDTNPRNSDWRPYLVNKVTGPGGAALDPQIKVYYSTSNTPDLGDLTDPLHRTHHSNWTTTVPADITTVTALKFDFGNITLNQGESVTLEWDMRAPVNAPRNKIAWNSFGYGATYPDEGGPQAFLPSEPIKVGFLVQNTDPAGTGNLGDFIWLDTNANGIQEAGENGLNGVLVNLYKGVDLSTPYSYTRTFNDHISGKPGYYEFPNLPPDDYTVEFVMPSGYYLSPNDQGDDTKDSDFTLYDTATRTYRVNKTLGSGETDMTLDAGIYTKGSIGDFVWEDLNANGIQDAGEPGISGVTVELYDAANLTTPLPGGTTTTDASGKYSFTNLDPGNYKVKFLNPTGYKPTLKDQGGDDAKDSDRDETTGFSHTVTLTSGQTDNSIDAGFYLGEIGDRVWHDRNGNGVQDAGEPGIAGATVKLYDAGDLNTVIKTTTTDASGNYKFTRLMPGNYVVKFTRPAGYAYFSPSNQGADDTKDSDAVFTVRTDSEAVVSGITLVDGGRDYSFDAGVYGPASLGDKVFLDVNKNGIQDPGEPGVPDVAVKLYNASAPAVAIASTTTDPAGLYQFTNLDPGSYIVEFAPPDGYGMTSKDQGGDDTLDSDADLVTGRTSTITLLSKDNNTTVDAGLFLLTNGTLGDIVWHDLNANGIQDAGEPGLSGVTVELYDADTDALLNTMTTDAGGHYLFTNLLLSAHYKVKFLKPAGFKESPANAGADDSVDSDRDLTTGFSHTVSLLTVVNDLTVDAGFYKLAQLGDKVFLDDNADGRQDVSESGISGVTVELYAAADLISPLASTTTDVNGNYSFTNLVPGTYKVKFIKPVGYKPTVKNQGEPSGDSDGDAITGFSDTVVLRSDETNNTIDAGFYLGKIGDLVWHDRNGNGVQDAGEPGMSNATVELYDADTDALLKTTATDVDGHYLFTNLLLTGNYKVKFLVPSGYKGSRANVGSDDSVDSDRDLTTGFSHTVSLLTVVNDLTVDAGFYIPAQLGDKVFLDANMNGIQDLAEAGVQNVTVKLFAADDLLTPLASTTTDTNGNYLFNQLVPGSYVVQFITPSGYALTYKNKGSDMAVDSNANASGRTDSIVLQSGDDNRTIDAGIYVYDDDGGTPPVKPPVDPPVTPPVKPPVTPPVIPPVTPPVTPPVQPPVTPPVEPPVTPPKAVTTDEDTPVQGSIPTDPKKEVGEVPPTFTVEKQPENGTVQLTEDGNWVYTPNEGFTGDDSFTVAVGNGDGSKEYQGVAVSVNPKNGQAVAAKPVASLVPKTGQAPYSKAYLAGLAMIFASLAVVGTTYWRSRREK</sequence>
<feature type="transmembrane region" description="Helical" evidence="5">
    <location>
        <begin position="1991"/>
        <end position="2011"/>
    </location>
</feature>
<dbReference type="Gene3D" id="2.60.40.3440">
    <property type="match status" value="1"/>
</dbReference>
<evidence type="ECO:0000256" key="5">
    <source>
        <dbReference type="SAM" id="Phobius"/>
    </source>
</evidence>
<feature type="domain" description="SD-repeat containing protein B" evidence="7">
    <location>
        <begin position="875"/>
        <end position="996"/>
    </location>
</feature>
<reference evidence="8 9" key="1">
    <citation type="submission" date="2018-12" db="EMBL/GenBank/DDBJ databases">
        <title>Bacillus ochoae sp. nov., Paenibacillus whitsoniae sp. nov., Paenibacillus spiritus sp. nov. Isolated from the Mars Exploration Rover during spacecraft assembly.</title>
        <authorList>
            <person name="Seuylemezian A."/>
            <person name="Vaishampayan P."/>
        </authorList>
    </citation>
    <scope>NUCLEOTIDE SEQUENCE [LARGE SCALE GENOMIC DNA]</scope>
    <source>
        <strain evidence="8 9">MER 54</strain>
    </source>
</reference>
<evidence type="ECO:0000256" key="4">
    <source>
        <dbReference type="SAM" id="MobiDB-lite"/>
    </source>
</evidence>
<evidence type="ECO:0000256" key="2">
    <source>
        <dbReference type="ARBA" id="ARBA00022525"/>
    </source>
</evidence>
<accession>A0A3S0IF89</accession>
<feature type="region of interest" description="Disordered" evidence="4">
    <location>
        <begin position="1865"/>
        <end position="1906"/>
    </location>
</feature>
<dbReference type="NCBIfam" id="TIGR01451">
    <property type="entry name" value="B_ant_repeat"/>
    <property type="match status" value="2"/>
</dbReference>
<dbReference type="InterPro" id="IPR033764">
    <property type="entry name" value="Sdr_B"/>
</dbReference>
<dbReference type="Pfam" id="PF17210">
    <property type="entry name" value="SdrD_B"/>
    <property type="match status" value="8"/>
</dbReference>
<feature type="domain" description="DUF11" evidence="6">
    <location>
        <begin position="57"/>
        <end position="166"/>
    </location>
</feature>
<proteinExistence type="predicted"/>
<organism evidence="8 9">
    <name type="scientific">Paenibacillus whitsoniae</name>
    <dbReference type="NCBI Taxonomy" id="2496558"/>
    <lineage>
        <taxon>Bacteria</taxon>
        <taxon>Bacillati</taxon>
        <taxon>Bacillota</taxon>
        <taxon>Bacilli</taxon>
        <taxon>Bacillales</taxon>
        <taxon>Paenibacillaceae</taxon>
        <taxon>Paenibacillus</taxon>
    </lineage>
</organism>
<feature type="domain" description="SD-repeat containing protein B" evidence="7">
    <location>
        <begin position="1361"/>
        <end position="1473"/>
    </location>
</feature>
<dbReference type="InterPro" id="IPR051417">
    <property type="entry name" value="SDr/BOS_complex"/>
</dbReference>
<keyword evidence="9" id="KW-1185">Reference proteome</keyword>
<dbReference type="Proteomes" id="UP000276128">
    <property type="component" value="Unassembled WGS sequence"/>
</dbReference>
<feature type="compositionally biased region" description="Pro residues" evidence="4">
    <location>
        <begin position="1865"/>
        <end position="1879"/>
    </location>
</feature>
<feature type="domain" description="SD-repeat containing protein B" evidence="7">
    <location>
        <begin position="1593"/>
        <end position="1705"/>
    </location>
</feature>
<feature type="domain" description="SD-repeat containing protein B" evidence="7">
    <location>
        <begin position="1119"/>
        <end position="1236"/>
    </location>
</feature>
<feature type="region of interest" description="Disordered" evidence="4">
    <location>
        <begin position="1074"/>
        <end position="1096"/>
    </location>
</feature>
<dbReference type="Gene3D" id="2.60.40.10">
    <property type="entry name" value="Immunoglobulins"/>
    <property type="match status" value="8"/>
</dbReference>
<dbReference type="InterPro" id="IPR047589">
    <property type="entry name" value="DUF11_rpt"/>
</dbReference>
<evidence type="ECO:0000313" key="8">
    <source>
        <dbReference type="EMBL" id="RTE11681.1"/>
    </source>
</evidence>
<evidence type="ECO:0000313" key="9">
    <source>
        <dbReference type="Proteomes" id="UP000276128"/>
    </source>
</evidence>
<feature type="region of interest" description="Disordered" evidence="4">
    <location>
        <begin position="1825"/>
        <end position="1846"/>
    </location>
</feature>
<comment type="subcellular location">
    <subcellularLocation>
        <location evidence="1">Secreted</location>
    </subcellularLocation>
</comment>
<dbReference type="PANTHER" id="PTHR23303">
    <property type="entry name" value="CARBOXYPEPTIDASE REGULATORY REGION-CONTAINING"/>
    <property type="match status" value="1"/>
</dbReference>